<dbReference type="Proteomes" id="UP001157006">
    <property type="component" value="Unassembled WGS sequence"/>
</dbReference>
<gene>
    <name evidence="2" type="ORF">VFH_U004000</name>
</gene>
<evidence type="ECO:0000313" key="3">
    <source>
        <dbReference type="Proteomes" id="UP001157006"/>
    </source>
</evidence>
<protein>
    <submittedName>
        <fullName evidence="2">Uncharacterized protein</fullName>
    </submittedName>
</protein>
<feature type="compositionally biased region" description="Polar residues" evidence="1">
    <location>
        <begin position="1"/>
        <end position="11"/>
    </location>
</feature>
<dbReference type="AlphaFoldDB" id="A0AAV0YAI3"/>
<evidence type="ECO:0000313" key="2">
    <source>
        <dbReference type="EMBL" id="CAI8582936.1"/>
    </source>
</evidence>
<keyword evidence="3" id="KW-1185">Reference proteome</keyword>
<dbReference type="EMBL" id="CATIWC010000276">
    <property type="protein sequence ID" value="CAI8582936.1"/>
    <property type="molecule type" value="Genomic_DNA"/>
</dbReference>
<proteinExistence type="predicted"/>
<accession>A0AAV0YAI3</accession>
<sequence>MSSSVRRSLSNCFRPRRPPSTSSKSSKEFLRAIASIAQSKEFSALCQKIIHLIPKIQLQRCLAEVLNGILFIFIHFFLELNGILSDDADLVEALKLYEDSEDIYQLMERSGNFPVCGKVMLFDETT</sequence>
<feature type="region of interest" description="Disordered" evidence="1">
    <location>
        <begin position="1"/>
        <end position="26"/>
    </location>
</feature>
<comment type="caution">
    <text evidence="2">The sequence shown here is derived from an EMBL/GenBank/DDBJ whole genome shotgun (WGS) entry which is preliminary data.</text>
</comment>
<reference evidence="2 3" key="1">
    <citation type="submission" date="2023-01" db="EMBL/GenBank/DDBJ databases">
        <authorList>
            <person name="Kreplak J."/>
        </authorList>
    </citation>
    <scope>NUCLEOTIDE SEQUENCE [LARGE SCALE GENOMIC DNA]</scope>
</reference>
<organism evidence="2 3">
    <name type="scientific">Vicia faba</name>
    <name type="common">Broad bean</name>
    <name type="synonym">Faba vulgaris</name>
    <dbReference type="NCBI Taxonomy" id="3906"/>
    <lineage>
        <taxon>Eukaryota</taxon>
        <taxon>Viridiplantae</taxon>
        <taxon>Streptophyta</taxon>
        <taxon>Embryophyta</taxon>
        <taxon>Tracheophyta</taxon>
        <taxon>Spermatophyta</taxon>
        <taxon>Magnoliopsida</taxon>
        <taxon>eudicotyledons</taxon>
        <taxon>Gunneridae</taxon>
        <taxon>Pentapetalae</taxon>
        <taxon>rosids</taxon>
        <taxon>fabids</taxon>
        <taxon>Fabales</taxon>
        <taxon>Fabaceae</taxon>
        <taxon>Papilionoideae</taxon>
        <taxon>50 kb inversion clade</taxon>
        <taxon>NPAAA clade</taxon>
        <taxon>Hologalegina</taxon>
        <taxon>IRL clade</taxon>
        <taxon>Fabeae</taxon>
        <taxon>Vicia</taxon>
    </lineage>
</organism>
<evidence type="ECO:0000256" key="1">
    <source>
        <dbReference type="SAM" id="MobiDB-lite"/>
    </source>
</evidence>
<name>A0AAV0YAI3_VICFA</name>